<dbReference type="EMBL" id="SOBT01000009">
    <property type="protein sequence ID" value="TDU28556.1"/>
    <property type="molecule type" value="Genomic_DNA"/>
</dbReference>
<dbReference type="Gene3D" id="2.50.20.10">
    <property type="entry name" value="Lipoprotein localisation LolA/LolB/LppX"/>
    <property type="match status" value="1"/>
</dbReference>
<accession>A0A4V3F5D1</accession>
<dbReference type="AlphaFoldDB" id="A0A4V3F5D1"/>
<proteinExistence type="predicted"/>
<evidence type="ECO:0000313" key="1">
    <source>
        <dbReference type="EMBL" id="TDU28556.1"/>
    </source>
</evidence>
<evidence type="ECO:0000313" key="2">
    <source>
        <dbReference type="Proteomes" id="UP000295341"/>
    </source>
</evidence>
<reference evidence="1 2" key="1">
    <citation type="submission" date="2019-03" db="EMBL/GenBank/DDBJ databases">
        <title>Genomic Encyclopedia of Type Strains, Phase IV (KMG-IV): sequencing the most valuable type-strain genomes for metagenomic binning, comparative biology and taxonomic classification.</title>
        <authorList>
            <person name="Goeker M."/>
        </authorList>
    </citation>
    <scope>NUCLEOTIDE SEQUENCE [LARGE SCALE GENOMIC DNA]</scope>
    <source>
        <strain evidence="1 2">DSM 26377</strain>
    </source>
</reference>
<dbReference type="OrthoDB" id="5937151at2"/>
<gene>
    <name evidence="1" type="ORF">DFR24_2929</name>
</gene>
<dbReference type="Proteomes" id="UP000295341">
    <property type="component" value="Unassembled WGS sequence"/>
</dbReference>
<sequence>MRIRKYDFNYGRRALLEKAARGVTAAGVLAPLWPIIANGGDITKAYPDELVSIEAYTKGKIKPGDILTANNVEHVKDLVSSIVYTQIRDMGRRILIQEPLKDITKLFPADYLEATLRNKGKAKLDAGGNVVTTDGGPWVGGNPFPEPTSGYEAMANITLSWGRHDYSQYAIRDWDLNPNGEVAYQYDFMWCEMNTTGRLSADGPVWKEKKDLLRYQSVFFVSPNDVKGSSFLNIWKYDQRQFPELYGYFPAFKRVRQFPTNQRFEPLVPGISLFLSDAWGSGDPMGTWGNYKILKRTPFLGAMSRNWYGGRHANWERPVHGGAKNQTFFDTAMEFIPECLVVESTPTGYPRAPVSRRELVIDVRNGLFPSYMTYDRRGNPWKNNCPSYSVYEDGNTSYKVNGKPSWSFASVMFHDIQSNRMSRFVQAKQITGGYPTQHTDKGEDVYNRYLTTTAIQRLGK</sequence>
<dbReference type="InterPro" id="IPR010752">
    <property type="entry name" value="DUF1329"/>
</dbReference>
<protein>
    <submittedName>
        <fullName evidence="1">Uncharacterized protein DUF1329</fullName>
    </submittedName>
</protein>
<comment type="caution">
    <text evidence="1">The sequence shown here is derived from an EMBL/GenBank/DDBJ whole genome shotgun (WGS) entry which is preliminary data.</text>
</comment>
<dbReference type="RefSeq" id="WP_133882093.1">
    <property type="nucleotide sequence ID" value="NZ_MWIN01000024.1"/>
</dbReference>
<dbReference type="Pfam" id="PF07044">
    <property type="entry name" value="DUF1329"/>
    <property type="match status" value="1"/>
</dbReference>
<name>A0A4V3F5D1_9GAMM</name>
<organism evidence="1 2">
    <name type="scientific">Panacagrimonas perspica</name>
    <dbReference type="NCBI Taxonomy" id="381431"/>
    <lineage>
        <taxon>Bacteria</taxon>
        <taxon>Pseudomonadati</taxon>
        <taxon>Pseudomonadota</taxon>
        <taxon>Gammaproteobacteria</taxon>
        <taxon>Nevskiales</taxon>
        <taxon>Nevskiaceae</taxon>
        <taxon>Panacagrimonas</taxon>
    </lineage>
</organism>
<keyword evidence="2" id="KW-1185">Reference proteome</keyword>